<proteinExistence type="predicted"/>
<dbReference type="GO" id="GO:0008233">
    <property type="term" value="F:peptidase activity"/>
    <property type="evidence" value="ECO:0007669"/>
    <property type="project" value="UniProtKB-KW"/>
</dbReference>
<keyword evidence="3" id="KW-1185">Reference proteome</keyword>
<dbReference type="OrthoDB" id="1855925at2"/>
<dbReference type="EMBL" id="PYHR01000002">
    <property type="protein sequence ID" value="PWD51201.1"/>
    <property type="molecule type" value="Genomic_DNA"/>
</dbReference>
<gene>
    <name evidence="2" type="ORF">C8046_11620</name>
</gene>
<dbReference type="AlphaFoldDB" id="A0A2U1ZW51"/>
<dbReference type="Proteomes" id="UP000245166">
    <property type="component" value="Unassembled WGS sequence"/>
</dbReference>
<dbReference type="Pfam" id="PF13365">
    <property type="entry name" value="Trypsin_2"/>
    <property type="match status" value="1"/>
</dbReference>
<evidence type="ECO:0000256" key="1">
    <source>
        <dbReference type="ARBA" id="ARBA00022729"/>
    </source>
</evidence>
<dbReference type="Gene3D" id="2.40.10.10">
    <property type="entry name" value="Trypsin-like serine proteases"/>
    <property type="match status" value="2"/>
</dbReference>
<evidence type="ECO:0000313" key="2">
    <source>
        <dbReference type="EMBL" id="PWD51201.1"/>
    </source>
</evidence>
<dbReference type="SUPFAM" id="SSF50494">
    <property type="entry name" value="Trypsin-like serine proteases"/>
    <property type="match status" value="1"/>
</dbReference>
<protein>
    <submittedName>
        <fullName evidence="2">Serine protease</fullName>
    </submittedName>
</protein>
<dbReference type="PANTHER" id="PTHR15462:SF8">
    <property type="entry name" value="SERINE PROTEASE"/>
    <property type="match status" value="1"/>
</dbReference>
<name>A0A2U1ZW51_9MICO</name>
<dbReference type="RefSeq" id="WP_109229582.1">
    <property type="nucleotide sequence ID" value="NZ_PYHR01000002.1"/>
</dbReference>
<keyword evidence="2" id="KW-0645">Protease</keyword>
<dbReference type="InterPro" id="IPR009003">
    <property type="entry name" value="Peptidase_S1_PA"/>
</dbReference>
<organism evidence="2 3">
    <name type="scientific">Serinibacter arcticus</name>
    <dbReference type="NCBI Taxonomy" id="1655435"/>
    <lineage>
        <taxon>Bacteria</taxon>
        <taxon>Bacillati</taxon>
        <taxon>Actinomycetota</taxon>
        <taxon>Actinomycetes</taxon>
        <taxon>Micrococcales</taxon>
        <taxon>Beutenbergiaceae</taxon>
        <taxon>Serinibacter</taxon>
    </lineage>
</organism>
<dbReference type="GO" id="GO:0006508">
    <property type="term" value="P:proteolysis"/>
    <property type="evidence" value="ECO:0007669"/>
    <property type="project" value="UniProtKB-KW"/>
</dbReference>
<dbReference type="InterPro" id="IPR043504">
    <property type="entry name" value="Peptidase_S1_PA_chymotrypsin"/>
</dbReference>
<comment type="caution">
    <text evidence="2">The sequence shown here is derived from an EMBL/GenBank/DDBJ whole genome shotgun (WGS) entry which is preliminary data.</text>
</comment>
<keyword evidence="2" id="KW-0378">Hydrolase</keyword>
<sequence>MDTYDDTPPLSESELAERLAQLDVSEPPAEFAAELEASKPTPYEVHIVNRDAPTTAEELAPLEPFRPGWLGEVVRPRHSPAVQSRPRVVHQGEDLHPLTVYRPDDRHPYYDTSYPWINVCRIQMDNGGFGSGAIVGPRHVLTANHVVDWASNGAGVVEVLRHGSTSVRTSRITNVWSYPGVRLGDTIPFSKLDEDYVVLVTADRIGDSYGWFGVRTYDSGWDGQRFWTTAGYPDDVGGGVIPHWQNSKWLDESALDFGGGRAISTDADTFDGQSGSGVWAWWDAGPSIVAVVSAEGSANWCSGGNDLTRLVNTARQGSP</sequence>
<evidence type="ECO:0000313" key="3">
    <source>
        <dbReference type="Proteomes" id="UP000245166"/>
    </source>
</evidence>
<keyword evidence="1" id="KW-0732">Signal</keyword>
<reference evidence="2 3" key="1">
    <citation type="submission" date="2018-03" db="EMBL/GenBank/DDBJ databases">
        <title>Genome assembly of novel Miniimonas species PCH200.</title>
        <authorList>
            <person name="Thakur V."/>
            <person name="Kumar V."/>
            <person name="Singh D."/>
        </authorList>
    </citation>
    <scope>NUCLEOTIDE SEQUENCE [LARGE SCALE GENOMIC DNA]</scope>
    <source>
        <strain evidence="2 3">PCH200</strain>
    </source>
</reference>
<dbReference type="InterPro" id="IPR050966">
    <property type="entry name" value="Glutamyl_endopeptidase"/>
</dbReference>
<accession>A0A2U1ZW51</accession>
<dbReference type="PANTHER" id="PTHR15462">
    <property type="entry name" value="SERINE PROTEASE"/>
    <property type="match status" value="1"/>
</dbReference>